<evidence type="ECO:0000313" key="3">
    <source>
        <dbReference type="Proteomes" id="UP000327085"/>
    </source>
</evidence>
<accession>A0A5E4FVB9</accession>
<dbReference type="Pfam" id="PF20067">
    <property type="entry name" value="SSL_N"/>
    <property type="match status" value="1"/>
</dbReference>
<dbReference type="Gene3D" id="2.120.10.30">
    <property type="entry name" value="TolB, C-terminal domain"/>
    <property type="match status" value="1"/>
</dbReference>
<keyword evidence="1" id="KW-0732">Signal</keyword>
<evidence type="ECO:0000256" key="1">
    <source>
        <dbReference type="SAM" id="SignalP"/>
    </source>
</evidence>
<name>A0A5E4FVB9_PRUDU</name>
<dbReference type="AlphaFoldDB" id="A0A5E4FVB9"/>
<reference evidence="3" key="1">
    <citation type="journal article" date="2020" name="Plant J.">
        <title>Transposons played a major role in the diversification between the closely related almond and peach genomes: results from the almond genome sequence.</title>
        <authorList>
            <person name="Alioto T."/>
            <person name="Alexiou K.G."/>
            <person name="Bardil A."/>
            <person name="Barteri F."/>
            <person name="Castanera R."/>
            <person name="Cruz F."/>
            <person name="Dhingra A."/>
            <person name="Duval H."/>
            <person name="Fernandez I Marti A."/>
            <person name="Frias L."/>
            <person name="Galan B."/>
            <person name="Garcia J.L."/>
            <person name="Howad W."/>
            <person name="Gomez-Garrido J."/>
            <person name="Gut M."/>
            <person name="Julca I."/>
            <person name="Morata J."/>
            <person name="Puigdomenech P."/>
            <person name="Ribeca P."/>
            <person name="Rubio Cabetas M.J."/>
            <person name="Vlasova A."/>
            <person name="Wirthensohn M."/>
            <person name="Garcia-Mas J."/>
            <person name="Gabaldon T."/>
            <person name="Casacuberta J.M."/>
            <person name="Arus P."/>
        </authorList>
    </citation>
    <scope>NUCLEOTIDE SEQUENCE [LARGE SCALE GENOMIC DNA]</scope>
    <source>
        <strain evidence="3">cv. Texas</strain>
    </source>
</reference>
<evidence type="ECO:0000313" key="2">
    <source>
        <dbReference type="EMBL" id="VVA31413.1"/>
    </source>
</evidence>
<dbReference type="GO" id="GO:0012505">
    <property type="term" value="C:endomembrane system"/>
    <property type="evidence" value="ECO:0007669"/>
    <property type="project" value="TreeGrafter"/>
</dbReference>
<gene>
    <name evidence="2" type="ORF">ALMOND_2B015581</name>
</gene>
<dbReference type="Gramene" id="VVA31413">
    <property type="protein sequence ID" value="VVA31413"/>
    <property type="gene ID" value="Prudul26B015581"/>
</dbReference>
<sequence length="145" mass="15873">MAFLVFYFLKIKFCRGGGIARGASIPREELLAESCPPILTWLGCSISLELLFWVGHHEITGMEDASVASFVSAADVEKLSNHEENKFEVVPIVEGAVGPESFVFDPLGGGPYTGVSDGRIVKWDQDKHHWINFAVTSPNSYASNL</sequence>
<proteinExistence type="predicted"/>
<organism evidence="2 3">
    <name type="scientific">Prunus dulcis</name>
    <name type="common">Almond</name>
    <name type="synonym">Amygdalus dulcis</name>
    <dbReference type="NCBI Taxonomy" id="3755"/>
    <lineage>
        <taxon>Eukaryota</taxon>
        <taxon>Viridiplantae</taxon>
        <taxon>Streptophyta</taxon>
        <taxon>Embryophyta</taxon>
        <taxon>Tracheophyta</taxon>
        <taxon>Spermatophyta</taxon>
        <taxon>Magnoliopsida</taxon>
        <taxon>eudicotyledons</taxon>
        <taxon>Gunneridae</taxon>
        <taxon>Pentapetalae</taxon>
        <taxon>rosids</taxon>
        <taxon>fabids</taxon>
        <taxon>Rosales</taxon>
        <taxon>Rosaceae</taxon>
        <taxon>Amygdaloideae</taxon>
        <taxon>Amygdaleae</taxon>
        <taxon>Prunus</taxon>
    </lineage>
</organism>
<dbReference type="Proteomes" id="UP000327085">
    <property type="component" value="Chromosome 7"/>
</dbReference>
<protein>
    <submittedName>
        <fullName evidence="2">PREDICTED: STRICTOSIDINE SYNTHASE-LIKE</fullName>
    </submittedName>
</protein>
<dbReference type="GO" id="GO:0016787">
    <property type="term" value="F:hydrolase activity"/>
    <property type="evidence" value="ECO:0007669"/>
    <property type="project" value="TreeGrafter"/>
</dbReference>
<dbReference type="InterPro" id="IPR011042">
    <property type="entry name" value="6-blade_b-propeller_TolB-like"/>
</dbReference>
<dbReference type="SUPFAM" id="SSF63829">
    <property type="entry name" value="Calcium-dependent phosphotriesterase"/>
    <property type="match status" value="1"/>
</dbReference>
<dbReference type="EMBL" id="CABIKO010000215">
    <property type="protein sequence ID" value="VVA31413.1"/>
    <property type="molecule type" value="Genomic_DNA"/>
</dbReference>
<feature type="chain" id="PRO_5022681223" evidence="1">
    <location>
        <begin position="17"/>
        <end position="145"/>
    </location>
</feature>
<dbReference type="InParanoid" id="A0A5E4FVB9"/>
<dbReference type="PANTHER" id="PTHR10426:SF79">
    <property type="entry name" value="PROTEIN STRICTOSIDINE SYNTHASE-LIKE 2"/>
    <property type="match status" value="1"/>
</dbReference>
<feature type="signal peptide" evidence="1">
    <location>
        <begin position="1"/>
        <end position="16"/>
    </location>
</feature>
<dbReference type="PANTHER" id="PTHR10426">
    <property type="entry name" value="STRICTOSIDINE SYNTHASE-RELATED"/>
    <property type="match status" value="1"/>
</dbReference>